<dbReference type="AlphaFoldDB" id="A0AA86P0U6"/>
<evidence type="ECO:0000313" key="1">
    <source>
        <dbReference type="EMBL" id="CAI9928935.1"/>
    </source>
</evidence>
<name>A0AA86P0U6_9EUKA</name>
<gene>
    <name evidence="1" type="ORF">HINF_LOCUS16580</name>
    <name evidence="2" type="ORF">HINF_LOCUS18864</name>
</gene>
<proteinExistence type="predicted"/>
<dbReference type="EMBL" id="CAXDID020000049">
    <property type="protein sequence ID" value="CAL6004403.1"/>
    <property type="molecule type" value="Genomic_DNA"/>
</dbReference>
<evidence type="ECO:0000313" key="3">
    <source>
        <dbReference type="Proteomes" id="UP001642409"/>
    </source>
</evidence>
<keyword evidence="3" id="KW-1185">Reference proteome</keyword>
<evidence type="ECO:0000313" key="2">
    <source>
        <dbReference type="EMBL" id="CAL6004403.1"/>
    </source>
</evidence>
<comment type="caution">
    <text evidence="1">The sequence shown here is derived from an EMBL/GenBank/DDBJ whole genome shotgun (WGS) entry which is preliminary data.</text>
</comment>
<organism evidence="1">
    <name type="scientific">Hexamita inflata</name>
    <dbReference type="NCBI Taxonomy" id="28002"/>
    <lineage>
        <taxon>Eukaryota</taxon>
        <taxon>Metamonada</taxon>
        <taxon>Diplomonadida</taxon>
        <taxon>Hexamitidae</taxon>
        <taxon>Hexamitinae</taxon>
        <taxon>Hexamita</taxon>
    </lineage>
</organism>
<dbReference type="Proteomes" id="UP001642409">
    <property type="component" value="Unassembled WGS sequence"/>
</dbReference>
<reference evidence="1" key="1">
    <citation type="submission" date="2023-06" db="EMBL/GenBank/DDBJ databases">
        <authorList>
            <person name="Kurt Z."/>
        </authorList>
    </citation>
    <scope>NUCLEOTIDE SEQUENCE</scope>
</reference>
<dbReference type="EMBL" id="CATOUU010000424">
    <property type="protein sequence ID" value="CAI9928935.1"/>
    <property type="molecule type" value="Genomic_DNA"/>
</dbReference>
<accession>A0AA86P0U6</accession>
<protein>
    <submittedName>
        <fullName evidence="2">Hypothetical_protein</fullName>
    </submittedName>
</protein>
<sequence length="100" mass="11679">MNTLQSVVIYFADLWHWLRESPFSVLQHNSIIHGLDSFQEYCCNTILLSETYVAQELCDYSILSGMSEPQIQTRFESSLYNYKETQSMMSSGICIYLQCR</sequence>
<reference evidence="2 3" key="2">
    <citation type="submission" date="2024-07" db="EMBL/GenBank/DDBJ databases">
        <authorList>
            <person name="Akdeniz Z."/>
        </authorList>
    </citation>
    <scope>NUCLEOTIDE SEQUENCE [LARGE SCALE GENOMIC DNA]</scope>
</reference>